<sequence length="291" mass="33100">MVVAMEYDDRHRIFLQGIMNLGIVSGSTARKLLQKACNISGHTVPTDTGEINKTLRALTDGINREIRPLNLSIVKAIDENKIKKETYFVLINQLDRSQEFTELTKRSMVEFAPHELELLKILIGEMMKGPELEEESDSDEETESNDGPFTRGEIERTRALNLGGKVKSKNLKPLEVEEILDKFIEKNWLRSLENDVICFTPRFIAEMETYLRFVYTNDVLTCSLCNKLVIKALSCTCSKHFHLYCLGNAAPKGQNLGELTEISCPKCKHPIPLTHSLPTQSQRRKRSNSDE</sequence>
<dbReference type="EMBL" id="BT078712">
    <property type="protein sequence ID" value="ACO13136.1"/>
    <property type="molecule type" value="mRNA"/>
</dbReference>
<gene>
    <name evidence="3" type="primary">NSE1</name>
</gene>
<dbReference type="GO" id="GO:0000724">
    <property type="term" value="P:double-strand break repair via homologous recombination"/>
    <property type="evidence" value="ECO:0007669"/>
    <property type="project" value="TreeGrafter"/>
</dbReference>
<keyword evidence="1" id="KW-0863">Zinc-finger</keyword>
<dbReference type="Gene3D" id="3.90.1150.220">
    <property type="match status" value="1"/>
</dbReference>
<dbReference type="SUPFAM" id="SSF57850">
    <property type="entry name" value="RING/U-box"/>
    <property type="match status" value="1"/>
</dbReference>
<proteinExistence type="evidence at transcript level"/>
<dbReference type="PANTHER" id="PTHR20973:SF0">
    <property type="entry name" value="NON-STRUCTURAL MAINTENANCE OF CHROMOSOMES ELEMENT 1 HOMOLOG"/>
    <property type="match status" value="1"/>
</dbReference>
<keyword evidence="1" id="KW-0234">DNA repair</keyword>
<accession>C1BVT3</accession>
<comment type="similarity">
    <text evidence="1">Belongs to the NSE1 family.</text>
</comment>
<dbReference type="InterPro" id="IPR011513">
    <property type="entry name" value="Nse1"/>
</dbReference>
<keyword evidence="1" id="KW-0479">Metal-binding</keyword>
<keyword evidence="1" id="KW-0227">DNA damage</keyword>
<evidence type="ECO:0000313" key="3">
    <source>
        <dbReference type="EMBL" id="ACO13136.1"/>
    </source>
</evidence>
<dbReference type="EC" id="2.3.2.27" evidence="1"/>
<dbReference type="GO" id="GO:0061630">
    <property type="term" value="F:ubiquitin protein ligase activity"/>
    <property type="evidence" value="ECO:0007669"/>
    <property type="project" value="UniProtKB-EC"/>
</dbReference>
<feature type="region of interest" description="Disordered" evidence="2">
    <location>
        <begin position="130"/>
        <end position="150"/>
    </location>
</feature>
<dbReference type="OrthoDB" id="185455at2759"/>
<dbReference type="InterPro" id="IPR013083">
    <property type="entry name" value="Znf_RING/FYVE/PHD"/>
</dbReference>
<dbReference type="AlphaFoldDB" id="C1BVT3"/>
<dbReference type="PANTHER" id="PTHR20973">
    <property type="entry name" value="NON-SMC ELEMENT 1-RELATED"/>
    <property type="match status" value="1"/>
</dbReference>
<reference evidence="3" key="1">
    <citation type="submission" date="2009-06" db="EMBL/GenBank/DDBJ databases">
        <title>Lepeophtheirus salmonis ESTs and full-length cDNAs.</title>
        <authorList>
            <person name="Yasuike M."/>
            <person name="von Schalburg K."/>
            <person name="Cooper G."/>
            <person name="Leong J."/>
            <person name="Jones S.R.M."/>
            <person name="Koop B.F."/>
        </authorList>
    </citation>
    <scope>NUCLEOTIDE SEQUENCE</scope>
    <source>
        <strain evidence="3">Pacific form</strain>
        <tissue evidence="3">Whole</tissue>
    </source>
</reference>
<evidence type="ECO:0000256" key="2">
    <source>
        <dbReference type="SAM" id="MobiDB-lite"/>
    </source>
</evidence>
<keyword evidence="1" id="KW-0862">Zinc</keyword>
<comment type="subcellular location">
    <subcellularLocation>
        <location evidence="1">Nucleus</location>
    </subcellularLocation>
</comment>
<protein>
    <recommendedName>
        <fullName evidence="1">Non-structural maintenance of chromosomes element 1 homolog</fullName>
        <ecNumber evidence="1">2.3.2.27</ecNumber>
    </recommendedName>
</protein>
<dbReference type="Gene3D" id="3.30.40.10">
    <property type="entry name" value="Zinc/RING finger domain, C3HC4 (zinc finger)"/>
    <property type="match status" value="1"/>
</dbReference>
<keyword evidence="1" id="KW-0833">Ubl conjugation pathway</keyword>
<keyword evidence="1" id="KW-0233">DNA recombination</keyword>
<keyword evidence="1" id="KW-0539">Nucleus</keyword>
<dbReference type="InterPro" id="IPR036388">
    <property type="entry name" value="WH-like_DNA-bd_sf"/>
</dbReference>
<organism evidence="3">
    <name type="scientific">Lepeophtheirus salmonis</name>
    <name type="common">Salmon louse</name>
    <name type="synonym">Caligus salmonis</name>
    <dbReference type="NCBI Taxonomy" id="72036"/>
    <lineage>
        <taxon>Eukaryota</taxon>
        <taxon>Metazoa</taxon>
        <taxon>Ecdysozoa</taxon>
        <taxon>Arthropoda</taxon>
        <taxon>Crustacea</taxon>
        <taxon>Multicrustacea</taxon>
        <taxon>Hexanauplia</taxon>
        <taxon>Copepoda</taxon>
        <taxon>Siphonostomatoida</taxon>
        <taxon>Caligidae</taxon>
        <taxon>Lepeophtheirus</taxon>
    </lineage>
</organism>
<dbReference type="GO" id="GO:0008270">
    <property type="term" value="F:zinc ion binding"/>
    <property type="evidence" value="ECO:0007669"/>
    <property type="project" value="UniProtKB-KW"/>
</dbReference>
<comment type="catalytic activity">
    <reaction evidence="1">
        <text>S-ubiquitinyl-[E2 ubiquitin-conjugating enzyme]-L-cysteine + [acceptor protein]-L-lysine = [E2 ubiquitin-conjugating enzyme]-L-cysteine + N(6)-ubiquitinyl-[acceptor protein]-L-lysine.</text>
        <dbReference type="EC" id="2.3.2.27"/>
    </reaction>
</comment>
<dbReference type="GO" id="GO:0030915">
    <property type="term" value="C:Smc5-Smc6 complex"/>
    <property type="evidence" value="ECO:0007669"/>
    <property type="project" value="UniProtKB-UniRule"/>
</dbReference>
<keyword evidence="1" id="KW-0808">Transferase</keyword>
<dbReference type="GO" id="GO:0005634">
    <property type="term" value="C:nucleus"/>
    <property type="evidence" value="ECO:0007669"/>
    <property type="project" value="UniProtKB-SubCell"/>
</dbReference>
<feature type="compositionally biased region" description="Acidic residues" evidence="2">
    <location>
        <begin position="132"/>
        <end position="144"/>
    </location>
</feature>
<name>C1BVT3_LEPSM</name>
<dbReference type="Gene3D" id="1.10.10.10">
    <property type="entry name" value="Winged helix-like DNA-binding domain superfamily/Winged helix DNA-binding domain"/>
    <property type="match status" value="1"/>
</dbReference>
<comment type="subunit">
    <text evidence="1">Component of the Smc5-Smc6 complex.</text>
</comment>
<dbReference type="Pfam" id="PF07574">
    <property type="entry name" value="SMC_Nse1"/>
    <property type="match status" value="1"/>
</dbReference>
<evidence type="ECO:0000256" key="1">
    <source>
        <dbReference type="RuleBase" id="RU368018"/>
    </source>
</evidence>